<dbReference type="AlphaFoldDB" id="A0A4R2KR57"/>
<dbReference type="Proteomes" id="UP000295142">
    <property type="component" value="Unassembled WGS sequence"/>
</dbReference>
<evidence type="ECO:0000313" key="3">
    <source>
        <dbReference type="Proteomes" id="UP000295142"/>
    </source>
</evidence>
<feature type="compositionally biased region" description="Low complexity" evidence="1">
    <location>
        <begin position="8"/>
        <end position="32"/>
    </location>
</feature>
<gene>
    <name evidence="2" type="ORF">EV655_1189</name>
</gene>
<feature type="region of interest" description="Disordered" evidence="1">
    <location>
        <begin position="1"/>
        <end position="45"/>
    </location>
</feature>
<accession>A0A4R2KR57</accession>
<organism evidence="2 3">
    <name type="scientific">Rhodovulum euryhalinum</name>
    <dbReference type="NCBI Taxonomy" id="35805"/>
    <lineage>
        <taxon>Bacteria</taxon>
        <taxon>Pseudomonadati</taxon>
        <taxon>Pseudomonadota</taxon>
        <taxon>Alphaproteobacteria</taxon>
        <taxon>Rhodobacterales</taxon>
        <taxon>Paracoccaceae</taxon>
        <taxon>Rhodovulum</taxon>
    </lineage>
</organism>
<comment type="caution">
    <text evidence="2">The sequence shown here is derived from an EMBL/GenBank/DDBJ whole genome shotgun (WGS) entry which is preliminary data.</text>
</comment>
<dbReference type="RefSeq" id="WP_165905384.1">
    <property type="nucleotide sequence ID" value="NZ_SLWW01000018.1"/>
</dbReference>
<feature type="compositionally biased region" description="Basic and acidic residues" evidence="1">
    <location>
        <begin position="33"/>
        <end position="45"/>
    </location>
</feature>
<evidence type="ECO:0000256" key="1">
    <source>
        <dbReference type="SAM" id="MobiDB-lite"/>
    </source>
</evidence>
<keyword evidence="3" id="KW-1185">Reference proteome</keyword>
<sequence length="45" mass="4565">MSFKDLSARAAAATTPEPAETAKAPANANDPKATGKEVPPKSKTP</sequence>
<dbReference type="EMBL" id="SLWW01000018">
    <property type="protein sequence ID" value="TCO69095.1"/>
    <property type="molecule type" value="Genomic_DNA"/>
</dbReference>
<name>A0A4R2KR57_9RHOB</name>
<protein>
    <submittedName>
        <fullName evidence="2">Uncharacterized protein</fullName>
    </submittedName>
</protein>
<proteinExistence type="predicted"/>
<reference evidence="2 3" key="1">
    <citation type="submission" date="2019-03" db="EMBL/GenBank/DDBJ databases">
        <title>Genomic Encyclopedia of Type Strains, Phase IV (KMG-IV): sequencing the most valuable type-strain genomes for metagenomic binning, comparative biology and taxonomic classification.</title>
        <authorList>
            <person name="Goeker M."/>
        </authorList>
    </citation>
    <scope>NUCLEOTIDE SEQUENCE [LARGE SCALE GENOMIC DNA]</scope>
    <source>
        <strain evidence="2 3">DSM 4868</strain>
    </source>
</reference>
<evidence type="ECO:0000313" key="2">
    <source>
        <dbReference type="EMBL" id="TCO69095.1"/>
    </source>
</evidence>